<evidence type="ECO:0000256" key="12">
    <source>
        <dbReference type="SAM" id="Phobius"/>
    </source>
</evidence>
<evidence type="ECO:0000256" key="4">
    <source>
        <dbReference type="ARBA" id="ARBA00022448"/>
    </source>
</evidence>
<evidence type="ECO:0000256" key="6">
    <source>
        <dbReference type="ARBA" id="ARBA00022787"/>
    </source>
</evidence>
<dbReference type="InterPro" id="IPR010547">
    <property type="entry name" value="TOM20_imprt_rcpt"/>
</dbReference>
<dbReference type="KEGG" id="soe:110783523"/>
<evidence type="ECO:0000256" key="8">
    <source>
        <dbReference type="ARBA" id="ARBA00022989"/>
    </source>
</evidence>
<protein>
    <submittedName>
        <fullName evidence="14">Mitochondrial import receptor subunit TOM20</fullName>
    </submittedName>
</protein>
<dbReference type="GO" id="GO:0015031">
    <property type="term" value="P:protein transport"/>
    <property type="evidence" value="ECO:0007669"/>
    <property type="project" value="UniProtKB-KW"/>
</dbReference>
<dbReference type="OrthoDB" id="1056333at2759"/>
<evidence type="ECO:0000256" key="1">
    <source>
        <dbReference type="ARBA" id="ARBA00003450"/>
    </source>
</evidence>
<evidence type="ECO:0000256" key="7">
    <source>
        <dbReference type="ARBA" id="ARBA00022927"/>
    </source>
</evidence>
<comment type="function">
    <text evidence="1">Central component of the receptor complex responsible for the recognition and translocation of cytosolically synthesized mitochondrial preproteins. Together with TOM22 functions as the transit peptide receptor at the surface of the mitochondrion outer membrane and facilitates the movement of preproteins into the translocation pore.</text>
</comment>
<dbReference type="GO" id="GO:0005742">
    <property type="term" value="C:mitochondrial outer membrane translocase complex"/>
    <property type="evidence" value="ECO:0007669"/>
    <property type="project" value="InterPro"/>
</dbReference>
<accession>A0A9R0JQN6</accession>
<proteinExistence type="inferred from homology"/>
<keyword evidence="13" id="KW-1185">Reference proteome</keyword>
<evidence type="ECO:0000313" key="13">
    <source>
        <dbReference type="Proteomes" id="UP000813463"/>
    </source>
</evidence>
<keyword evidence="7" id="KW-0653">Protein transport</keyword>
<dbReference type="AlphaFoldDB" id="A0A9R0JQN6"/>
<reference evidence="14" key="2">
    <citation type="submission" date="2025-08" db="UniProtKB">
        <authorList>
            <consortium name="RefSeq"/>
        </authorList>
    </citation>
    <scope>IDENTIFICATION</scope>
    <source>
        <tissue evidence="14">Leaf</tissue>
    </source>
</reference>
<comment type="subcellular location">
    <subcellularLocation>
        <location evidence="2">Mitochondrion outer membrane</location>
        <topology evidence="2">Single-pass membrane protein</topology>
    </subcellularLocation>
</comment>
<dbReference type="SUPFAM" id="SSF48452">
    <property type="entry name" value="TPR-like"/>
    <property type="match status" value="1"/>
</dbReference>
<evidence type="ECO:0000256" key="3">
    <source>
        <dbReference type="ARBA" id="ARBA00005792"/>
    </source>
</evidence>
<evidence type="ECO:0000313" key="14">
    <source>
        <dbReference type="RefSeq" id="XP_021843566.1"/>
    </source>
</evidence>
<keyword evidence="4" id="KW-0813">Transport</keyword>
<evidence type="ECO:0000256" key="11">
    <source>
        <dbReference type="SAM" id="MobiDB-lite"/>
    </source>
</evidence>
<keyword evidence="9" id="KW-0496">Mitochondrion</keyword>
<keyword evidence="14" id="KW-0675">Receptor</keyword>
<evidence type="ECO:0000256" key="5">
    <source>
        <dbReference type="ARBA" id="ARBA00022692"/>
    </source>
</evidence>
<dbReference type="Proteomes" id="UP000813463">
    <property type="component" value="Chromosome 3"/>
</dbReference>
<evidence type="ECO:0000256" key="10">
    <source>
        <dbReference type="ARBA" id="ARBA00023136"/>
    </source>
</evidence>
<dbReference type="InterPro" id="IPR011990">
    <property type="entry name" value="TPR-like_helical_dom_sf"/>
</dbReference>
<reference evidence="13" key="1">
    <citation type="journal article" date="2021" name="Nat. Commun.">
        <title>Genomic analyses provide insights into spinach domestication and the genetic basis of agronomic traits.</title>
        <authorList>
            <person name="Cai X."/>
            <person name="Sun X."/>
            <person name="Xu C."/>
            <person name="Sun H."/>
            <person name="Wang X."/>
            <person name="Ge C."/>
            <person name="Zhang Z."/>
            <person name="Wang Q."/>
            <person name="Fei Z."/>
            <person name="Jiao C."/>
            <person name="Wang Q."/>
        </authorList>
    </citation>
    <scope>NUCLEOTIDE SEQUENCE [LARGE SCALE GENOMIC DNA]</scope>
    <source>
        <strain evidence="13">cv. Varoflay</strain>
    </source>
</reference>
<evidence type="ECO:0000256" key="9">
    <source>
        <dbReference type="ARBA" id="ARBA00023128"/>
    </source>
</evidence>
<sequence length="203" mass="22666">MDMSSDFDRLLFFEHARKSAEAAYTKNPLDAENLTRWGGALIELSQFQAPEDSKKMLTDAVEKLEEALEINPKKHDAMWCLANAHTTHAFMVPDMDEAKPYFEKAADYFQQAVDEDPDNDLYKKSLEVSSKAPELHAEIHKQQAFSQQAMGGGPSSSSSTKTATKKKKSNDFTYDVLGWVILAAGIVVWLGFAKNQVPPPPPR</sequence>
<keyword evidence="10 12" id="KW-0472">Membrane</keyword>
<keyword evidence="8 12" id="KW-1133">Transmembrane helix</keyword>
<organism evidence="13 14">
    <name type="scientific">Spinacia oleracea</name>
    <name type="common">Spinach</name>
    <dbReference type="NCBI Taxonomy" id="3562"/>
    <lineage>
        <taxon>Eukaryota</taxon>
        <taxon>Viridiplantae</taxon>
        <taxon>Streptophyta</taxon>
        <taxon>Embryophyta</taxon>
        <taxon>Tracheophyta</taxon>
        <taxon>Spermatophyta</taxon>
        <taxon>Magnoliopsida</taxon>
        <taxon>eudicotyledons</taxon>
        <taxon>Gunneridae</taxon>
        <taxon>Pentapetalae</taxon>
        <taxon>Caryophyllales</taxon>
        <taxon>Chenopodiaceae</taxon>
        <taxon>Chenopodioideae</taxon>
        <taxon>Anserineae</taxon>
        <taxon>Spinacia</taxon>
    </lineage>
</organism>
<dbReference type="PANTHER" id="PTHR32409:SF3">
    <property type="entry name" value="MITOCHONDRIAL IMPORT RECEPTOR SUBUNIT TOM20-1-RELATED"/>
    <property type="match status" value="1"/>
</dbReference>
<dbReference type="Gene3D" id="1.25.40.10">
    <property type="entry name" value="Tetratricopeptide repeat domain"/>
    <property type="match status" value="1"/>
</dbReference>
<keyword evidence="6" id="KW-1000">Mitochondrion outer membrane</keyword>
<dbReference type="RefSeq" id="XP_021843566.1">
    <property type="nucleotide sequence ID" value="XM_021987874.2"/>
</dbReference>
<dbReference type="PANTHER" id="PTHR32409">
    <property type="entry name" value="MITOCHONDRIAL IMPORT RECEPTOR SUBUNIT TOM20-1-RELATED"/>
    <property type="match status" value="1"/>
</dbReference>
<comment type="similarity">
    <text evidence="3">Belongs to the Tom20 family.</text>
</comment>
<gene>
    <name evidence="14" type="primary">LOC110783523</name>
</gene>
<dbReference type="GO" id="GO:0045040">
    <property type="term" value="P:protein insertion into mitochondrial outer membrane"/>
    <property type="evidence" value="ECO:0007669"/>
    <property type="project" value="InterPro"/>
</dbReference>
<dbReference type="Pfam" id="PF06552">
    <property type="entry name" value="TOM20_plant"/>
    <property type="match status" value="1"/>
</dbReference>
<evidence type="ECO:0000256" key="2">
    <source>
        <dbReference type="ARBA" id="ARBA00004572"/>
    </source>
</evidence>
<name>A0A9R0JQN6_SPIOL</name>
<feature type="transmembrane region" description="Helical" evidence="12">
    <location>
        <begin position="172"/>
        <end position="192"/>
    </location>
</feature>
<dbReference type="GeneID" id="110783523"/>
<keyword evidence="5 12" id="KW-0812">Transmembrane</keyword>
<feature type="region of interest" description="Disordered" evidence="11">
    <location>
        <begin position="142"/>
        <end position="165"/>
    </location>
</feature>